<keyword evidence="1" id="KW-0472">Membrane</keyword>
<feature type="transmembrane region" description="Helical" evidence="1">
    <location>
        <begin position="196"/>
        <end position="212"/>
    </location>
</feature>
<dbReference type="KEGG" id="gtt:GUITHDRAFT_104843"/>
<protein>
    <submittedName>
        <fullName evidence="2 3">Uncharacterized protein</fullName>
    </submittedName>
</protein>
<keyword evidence="1" id="KW-0812">Transmembrane</keyword>
<proteinExistence type="predicted"/>
<feature type="transmembrane region" description="Helical" evidence="1">
    <location>
        <begin position="75"/>
        <end position="97"/>
    </location>
</feature>
<keyword evidence="1" id="KW-1133">Transmembrane helix</keyword>
<dbReference type="HOGENOM" id="CLU_599147_0_0_1"/>
<reference evidence="4" key="2">
    <citation type="submission" date="2012-11" db="EMBL/GenBank/DDBJ databases">
        <authorList>
            <person name="Kuo A."/>
            <person name="Curtis B.A."/>
            <person name="Tanifuji G."/>
            <person name="Burki F."/>
            <person name="Gruber A."/>
            <person name="Irimia M."/>
            <person name="Maruyama S."/>
            <person name="Arias M.C."/>
            <person name="Ball S.G."/>
            <person name="Gile G.H."/>
            <person name="Hirakawa Y."/>
            <person name="Hopkins J.F."/>
            <person name="Rensing S.A."/>
            <person name="Schmutz J."/>
            <person name="Symeonidi A."/>
            <person name="Elias M."/>
            <person name="Eveleigh R.J."/>
            <person name="Herman E.K."/>
            <person name="Klute M.J."/>
            <person name="Nakayama T."/>
            <person name="Obornik M."/>
            <person name="Reyes-Prieto A."/>
            <person name="Armbrust E.V."/>
            <person name="Aves S.J."/>
            <person name="Beiko R.G."/>
            <person name="Coutinho P."/>
            <person name="Dacks J.B."/>
            <person name="Durnford D.G."/>
            <person name="Fast N.M."/>
            <person name="Green B.R."/>
            <person name="Grisdale C."/>
            <person name="Hempe F."/>
            <person name="Henrissat B."/>
            <person name="Hoppner M.P."/>
            <person name="Ishida K.-I."/>
            <person name="Kim E."/>
            <person name="Koreny L."/>
            <person name="Kroth P.G."/>
            <person name="Liu Y."/>
            <person name="Malik S.-B."/>
            <person name="Maier U.G."/>
            <person name="McRose D."/>
            <person name="Mock T."/>
            <person name="Neilson J.A."/>
            <person name="Onodera N.T."/>
            <person name="Poole A.M."/>
            <person name="Pritham E.J."/>
            <person name="Richards T.A."/>
            <person name="Rocap G."/>
            <person name="Roy S.W."/>
            <person name="Sarai C."/>
            <person name="Schaack S."/>
            <person name="Shirato S."/>
            <person name="Slamovits C.H."/>
            <person name="Spencer D.F."/>
            <person name="Suzuki S."/>
            <person name="Worden A.Z."/>
            <person name="Zauner S."/>
            <person name="Barry K."/>
            <person name="Bell C."/>
            <person name="Bharti A.K."/>
            <person name="Crow J.A."/>
            <person name="Grimwood J."/>
            <person name="Kramer R."/>
            <person name="Lindquist E."/>
            <person name="Lucas S."/>
            <person name="Salamov A."/>
            <person name="McFadden G.I."/>
            <person name="Lane C.E."/>
            <person name="Keeling P.J."/>
            <person name="Gray M.W."/>
            <person name="Grigoriev I.V."/>
            <person name="Archibald J.M."/>
        </authorList>
    </citation>
    <scope>NUCLEOTIDE SEQUENCE</scope>
    <source>
        <strain evidence="4">CCMP2712</strain>
    </source>
</reference>
<organism evidence="2">
    <name type="scientific">Guillardia theta (strain CCMP2712)</name>
    <name type="common">Cryptophyte</name>
    <dbReference type="NCBI Taxonomy" id="905079"/>
    <lineage>
        <taxon>Eukaryota</taxon>
        <taxon>Cryptophyceae</taxon>
        <taxon>Pyrenomonadales</taxon>
        <taxon>Geminigeraceae</taxon>
        <taxon>Guillardia</taxon>
    </lineage>
</organism>
<dbReference type="PaxDb" id="55529-EKX49315"/>
<reference evidence="3" key="3">
    <citation type="submission" date="2015-06" db="UniProtKB">
        <authorList>
            <consortium name="EnsemblProtists"/>
        </authorList>
    </citation>
    <scope>IDENTIFICATION</scope>
</reference>
<feature type="transmembrane region" description="Helical" evidence="1">
    <location>
        <begin position="142"/>
        <end position="164"/>
    </location>
</feature>
<reference evidence="2 4" key="1">
    <citation type="journal article" date="2012" name="Nature">
        <title>Algal genomes reveal evolutionary mosaicism and the fate of nucleomorphs.</title>
        <authorList>
            <consortium name="DOE Joint Genome Institute"/>
            <person name="Curtis B.A."/>
            <person name="Tanifuji G."/>
            <person name="Burki F."/>
            <person name="Gruber A."/>
            <person name="Irimia M."/>
            <person name="Maruyama S."/>
            <person name="Arias M.C."/>
            <person name="Ball S.G."/>
            <person name="Gile G.H."/>
            <person name="Hirakawa Y."/>
            <person name="Hopkins J.F."/>
            <person name="Kuo A."/>
            <person name="Rensing S.A."/>
            <person name="Schmutz J."/>
            <person name="Symeonidi A."/>
            <person name="Elias M."/>
            <person name="Eveleigh R.J."/>
            <person name="Herman E.K."/>
            <person name="Klute M.J."/>
            <person name="Nakayama T."/>
            <person name="Obornik M."/>
            <person name="Reyes-Prieto A."/>
            <person name="Armbrust E.V."/>
            <person name="Aves S.J."/>
            <person name="Beiko R.G."/>
            <person name="Coutinho P."/>
            <person name="Dacks J.B."/>
            <person name="Durnford D.G."/>
            <person name="Fast N.M."/>
            <person name="Green B.R."/>
            <person name="Grisdale C.J."/>
            <person name="Hempel F."/>
            <person name="Henrissat B."/>
            <person name="Hoppner M.P."/>
            <person name="Ishida K."/>
            <person name="Kim E."/>
            <person name="Koreny L."/>
            <person name="Kroth P.G."/>
            <person name="Liu Y."/>
            <person name="Malik S.B."/>
            <person name="Maier U.G."/>
            <person name="McRose D."/>
            <person name="Mock T."/>
            <person name="Neilson J.A."/>
            <person name="Onodera N.T."/>
            <person name="Poole A.M."/>
            <person name="Pritham E.J."/>
            <person name="Richards T.A."/>
            <person name="Rocap G."/>
            <person name="Roy S.W."/>
            <person name="Sarai C."/>
            <person name="Schaack S."/>
            <person name="Shirato S."/>
            <person name="Slamovits C.H."/>
            <person name="Spencer D.F."/>
            <person name="Suzuki S."/>
            <person name="Worden A.Z."/>
            <person name="Zauner S."/>
            <person name="Barry K."/>
            <person name="Bell C."/>
            <person name="Bharti A.K."/>
            <person name="Crow J.A."/>
            <person name="Grimwood J."/>
            <person name="Kramer R."/>
            <person name="Lindquist E."/>
            <person name="Lucas S."/>
            <person name="Salamov A."/>
            <person name="McFadden G.I."/>
            <person name="Lane C.E."/>
            <person name="Keeling P.J."/>
            <person name="Gray M.W."/>
            <person name="Grigoriev I.V."/>
            <person name="Archibald J.M."/>
        </authorList>
    </citation>
    <scope>NUCLEOTIDE SEQUENCE</scope>
    <source>
        <strain evidence="2 4">CCMP2712</strain>
    </source>
</reference>
<feature type="transmembrane region" description="Helical" evidence="1">
    <location>
        <begin position="109"/>
        <end position="130"/>
    </location>
</feature>
<dbReference type="GeneID" id="17306045"/>
<sequence>MSDSSWPIQTFKVLSLLTNLIAPILKSLGIFFPQIEVLKNCSPSAVKTWNFFACRRGITGGFSLSSIFFSTLEGYSYHASAVYGIHFAAILSLLFFLYMTRDADKLLDVCYNINFINVVNALFVIFDMYFGYDHEVGIQSSFFGFIVCDLICQIIITALIVYVLREVAPDLGSLKSDNPNKQYYINTFLYRMGPNPSLWMLVNAISMQLVYLCTGHDVSLLILRMVCVALCYLSMFKFRMFFFYMQYSGHQSEYVSLMHWRDVVKAFKNTTKHFNIIMEDDFRKDRIEKFFGNINSPFYVIINANITTANCTVLNPDEMILMAMYWDNMEQFRKTFQDAELFIQGLKTGTAANVENVASVILSLGKEYAFHDFDIKKHDSGYVMSVKTSPHASISLVDMQLIKDCNPIRVQDVYVNVIEGVIRVNVIILNSGIPVVITDTDVIRVKKRKIWNIFQRA</sequence>
<dbReference type="RefSeq" id="XP_005836295.1">
    <property type="nucleotide sequence ID" value="XM_005836238.1"/>
</dbReference>
<dbReference type="EMBL" id="JH992982">
    <property type="protein sequence ID" value="EKX49315.1"/>
    <property type="molecule type" value="Genomic_DNA"/>
</dbReference>
<evidence type="ECO:0000313" key="2">
    <source>
        <dbReference type="EMBL" id="EKX49315.1"/>
    </source>
</evidence>
<keyword evidence="4" id="KW-1185">Reference proteome</keyword>
<evidence type="ECO:0000313" key="4">
    <source>
        <dbReference type="Proteomes" id="UP000011087"/>
    </source>
</evidence>
<accession>L1JMC2</accession>
<evidence type="ECO:0000313" key="3">
    <source>
        <dbReference type="EnsemblProtists" id="EKX49315"/>
    </source>
</evidence>
<feature type="transmembrane region" description="Helical" evidence="1">
    <location>
        <begin position="218"/>
        <end position="236"/>
    </location>
</feature>
<dbReference type="EnsemblProtists" id="EKX49315">
    <property type="protein sequence ID" value="EKX49315"/>
    <property type="gene ID" value="GUITHDRAFT_104843"/>
</dbReference>
<gene>
    <name evidence="2" type="ORF">GUITHDRAFT_104843</name>
</gene>
<evidence type="ECO:0000256" key="1">
    <source>
        <dbReference type="SAM" id="Phobius"/>
    </source>
</evidence>
<name>L1JMC2_GUITC</name>
<dbReference type="Proteomes" id="UP000011087">
    <property type="component" value="Unassembled WGS sequence"/>
</dbReference>
<dbReference type="AlphaFoldDB" id="L1JMC2"/>